<dbReference type="EMBL" id="JARJCN010000004">
    <property type="protein sequence ID" value="KAJ7101220.1"/>
    <property type="molecule type" value="Genomic_DNA"/>
</dbReference>
<feature type="compositionally biased region" description="Low complexity" evidence="1">
    <location>
        <begin position="171"/>
        <end position="190"/>
    </location>
</feature>
<feature type="chain" id="PRO_5041901736" evidence="3">
    <location>
        <begin position="19"/>
        <end position="345"/>
    </location>
</feature>
<dbReference type="Proteomes" id="UP001222325">
    <property type="component" value="Unassembled WGS sequence"/>
</dbReference>
<evidence type="ECO:0000313" key="4">
    <source>
        <dbReference type="EMBL" id="KAJ7101220.1"/>
    </source>
</evidence>
<feature type="transmembrane region" description="Helical" evidence="2">
    <location>
        <begin position="193"/>
        <end position="214"/>
    </location>
</feature>
<protein>
    <submittedName>
        <fullName evidence="4">Uncharacterized protein</fullName>
    </submittedName>
</protein>
<sequence>MSPCHLLSLLLLTFLSVATNVTIDDSNTAYFNFILDTLTPGPTLPWAAITPSTPCLYCSAQPQTKNIENKTWHDGSNGSAGTLTFQGSAVYIYGIDLTNPANITFQLDGVASGWHHYDGAEQYVFRALFYAAQGLAAGVNHTVSWVVHATSTGGSVVLFDYAVITTDAGNTSSASSSSSTAASSKSKSKAGPIAGGIVGGLAILLLAVGAAFFVGRRRRRAPASATQPFVASAPRPLPTFIPAPPLTSTSATSPAPSSNGSGGGEKTLGASWNNTTLSSGAPPASVYSLFSAVSPESVYPPSEPRSMAPSERERALEERLAQLEAQVAQVARPPAYEPPPPRAPA</sequence>
<gene>
    <name evidence="4" type="ORF">B0H15DRAFT_406808</name>
</gene>
<feature type="compositionally biased region" description="Pro residues" evidence="1">
    <location>
        <begin position="235"/>
        <end position="245"/>
    </location>
</feature>
<feature type="region of interest" description="Disordered" evidence="1">
    <location>
        <begin position="295"/>
        <end position="316"/>
    </location>
</feature>
<comment type="caution">
    <text evidence="4">The sequence shown here is derived from an EMBL/GenBank/DDBJ whole genome shotgun (WGS) entry which is preliminary data.</text>
</comment>
<organism evidence="4 5">
    <name type="scientific">Mycena belliarum</name>
    <dbReference type="NCBI Taxonomy" id="1033014"/>
    <lineage>
        <taxon>Eukaryota</taxon>
        <taxon>Fungi</taxon>
        <taxon>Dikarya</taxon>
        <taxon>Basidiomycota</taxon>
        <taxon>Agaricomycotina</taxon>
        <taxon>Agaricomycetes</taxon>
        <taxon>Agaricomycetidae</taxon>
        <taxon>Agaricales</taxon>
        <taxon>Marasmiineae</taxon>
        <taxon>Mycenaceae</taxon>
        <taxon>Mycena</taxon>
    </lineage>
</organism>
<keyword evidence="2" id="KW-0472">Membrane</keyword>
<feature type="signal peptide" evidence="3">
    <location>
        <begin position="1"/>
        <end position="18"/>
    </location>
</feature>
<keyword evidence="2" id="KW-0812">Transmembrane</keyword>
<evidence type="ECO:0000256" key="3">
    <source>
        <dbReference type="SAM" id="SignalP"/>
    </source>
</evidence>
<feature type="compositionally biased region" description="Low complexity" evidence="1">
    <location>
        <begin position="246"/>
        <end position="258"/>
    </location>
</feature>
<evidence type="ECO:0000256" key="1">
    <source>
        <dbReference type="SAM" id="MobiDB-lite"/>
    </source>
</evidence>
<dbReference type="Gene3D" id="2.60.120.260">
    <property type="entry name" value="Galactose-binding domain-like"/>
    <property type="match status" value="1"/>
</dbReference>
<dbReference type="Gene3D" id="1.20.5.510">
    <property type="entry name" value="Single helix bin"/>
    <property type="match status" value="1"/>
</dbReference>
<keyword evidence="5" id="KW-1185">Reference proteome</keyword>
<reference evidence="4" key="1">
    <citation type="submission" date="2023-03" db="EMBL/GenBank/DDBJ databases">
        <title>Massive genome expansion in bonnet fungi (Mycena s.s.) driven by repeated elements and novel gene families across ecological guilds.</title>
        <authorList>
            <consortium name="Lawrence Berkeley National Laboratory"/>
            <person name="Harder C.B."/>
            <person name="Miyauchi S."/>
            <person name="Viragh M."/>
            <person name="Kuo A."/>
            <person name="Thoen E."/>
            <person name="Andreopoulos B."/>
            <person name="Lu D."/>
            <person name="Skrede I."/>
            <person name="Drula E."/>
            <person name="Henrissat B."/>
            <person name="Morin E."/>
            <person name="Kohler A."/>
            <person name="Barry K."/>
            <person name="LaButti K."/>
            <person name="Morin E."/>
            <person name="Salamov A."/>
            <person name="Lipzen A."/>
            <person name="Mereny Z."/>
            <person name="Hegedus B."/>
            <person name="Baldrian P."/>
            <person name="Stursova M."/>
            <person name="Weitz H."/>
            <person name="Taylor A."/>
            <person name="Grigoriev I.V."/>
            <person name="Nagy L.G."/>
            <person name="Martin F."/>
            <person name="Kauserud H."/>
        </authorList>
    </citation>
    <scope>NUCLEOTIDE SEQUENCE</scope>
    <source>
        <strain evidence="4">CBHHK173m</strain>
    </source>
</reference>
<feature type="region of interest" description="Disordered" evidence="1">
    <location>
        <begin position="234"/>
        <end position="276"/>
    </location>
</feature>
<keyword evidence="3" id="KW-0732">Signal</keyword>
<keyword evidence="2" id="KW-1133">Transmembrane helix</keyword>
<accession>A0AAD6UFU4</accession>
<evidence type="ECO:0000313" key="5">
    <source>
        <dbReference type="Proteomes" id="UP001222325"/>
    </source>
</evidence>
<feature type="region of interest" description="Disordered" evidence="1">
    <location>
        <begin position="169"/>
        <end position="190"/>
    </location>
</feature>
<dbReference type="AlphaFoldDB" id="A0AAD6UFU4"/>
<proteinExistence type="predicted"/>
<evidence type="ECO:0000256" key="2">
    <source>
        <dbReference type="SAM" id="Phobius"/>
    </source>
</evidence>
<name>A0AAD6UFU4_9AGAR</name>